<comment type="caution">
    <text evidence="2">The sequence shown here is derived from an EMBL/GenBank/DDBJ whole genome shotgun (WGS) entry which is preliminary data.</text>
</comment>
<dbReference type="Pfam" id="PF01022">
    <property type="entry name" value="HTH_5"/>
    <property type="match status" value="1"/>
</dbReference>
<evidence type="ECO:0000259" key="1">
    <source>
        <dbReference type="PROSITE" id="PS50987"/>
    </source>
</evidence>
<gene>
    <name evidence="2" type="ORF">L0668_13645</name>
</gene>
<evidence type="ECO:0000313" key="3">
    <source>
        <dbReference type="Proteomes" id="UP001521137"/>
    </source>
</evidence>
<dbReference type="CDD" id="cd00090">
    <property type="entry name" value="HTH_ARSR"/>
    <property type="match status" value="1"/>
</dbReference>
<dbReference type="InterPro" id="IPR001845">
    <property type="entry name" value="HTH_ArsR_DNA-bd_dom"/>
</dbReference>
<dbReference type="PANTHER" id="PTHR38600">
    <property type="entry name" value="TRANSCRIPTIONAL REGULATORY PROTEIN"/>
    <property type="match status" value="1"/>
</dbReference>
<feature type="domain" description="HTH arsR-type" evidence="1">
    <location>
        <begin position="1"/>
        <end position="100"/>
    </location>
</feature>
<dbReference type="SMART" id="SM00418">
    <property type="entry name" value="HTH_ARSR"/>
    <property type="match status" value="1"/>
</dbReference>
<dbReference type="PRINTS" id="PR00778">
    <property type="entry name" value="HTHARSR"/>
</dbReference>
<keyword evidence="3" id="KW-1185">Reference proteome</keyword>
<accession>A0ABS9D8V7</accession>
<reference evidence="2 3" key="1">
    <citation type="submission" date="2022-01" db="EMBL/GenBank/DDBJ databases">
        <title>Paraglaciecola sp. G1-23.</title>
        <authorList>
            <person name="Jin M.S."/>
            <person name="Han D.M."/>
            <person name="Kim H.M."/>
            <person name="Jeon C.O."/>
        </authorList>
    </citation>
    <scope>NUCLEOTIDE SEQUENCE [LARGE SCALE GENOMIC DNA]</scope>
    <source>
        <strain evidence="2 3">G1-23</strain>
    </source>
</reference>
<evidence type="ECO:0000313" key="2">
    <source>
        <dbReference type="EMBL" id="MCF2949159.1"/>
    </source>
</evidence>
<dbReference type="InterPro" id="IPR011991">
    <property type="entry name" value="ArsR-like_HTH"/>
</dbReference>
<protein>
    <submittedName>
        <fullName evidence="2">Metalloregulator ArsR/SmtB family transcription factor</fullName>
    </submittedName>
</protein>
<dbReference type="InterPro" id="IPR036388">
    <property type="entry name" value="WH-like_DNA-bd_sf"/>
</dbReference>
<dbReference type="Proteomes" id="UP001521137">
    <property type="component" value="Unassembled WGS sequence"/>
</dbReference>
<name>A0ABS9D8V7_9ALTE</name>
<dbReference type="SUPFAM" id="SSF46785">
    <property type="entry name" value="Winged helix' DNA-binding domain"/>
    <property type="match status" value="1"/>
</dbReference>
<organism evidence="2 3">
    <name type="scientific">Paraglaciecola algarum</name>
    <dbReference type="NCBI Taxonomy" id="3050085"/>
    <lineage>
        <taxon>Bacteria</taxon>
        <taxon>Pseudomonadati</taxon>
        <taxon>Pseudomonadota</taxon>
        <taxon>Gammaproteobacteria</taxon>
        <taxon>Alteromonadales</taxon>
        <taxon>Alteromonadaceae</taxon>
        <taxon>Paraglaciecola</taxon>
    </lineage>
</organism>
<dbReference type="Gene3D" id="1.10.10.10">
    <property type="entry name" value="Winged helix-like DNA-binding domain superfamily/Winged helix DNA-binding domain"/>
    <property type="match status" value="1"/>
</dbReference>
<dbReference type="RefSeq" id="WP_235313258.1">
    <property type="nucleotide sequence ID" value="NZ_JAKGAS010000007.1"/>
</dbReference>
<dbReference type="PROSITE" id="PS50987">
    <property type="entry name" value="HTH_ARSR_2"/>
    <property type="match status" value="1"/>
</dbReference>
<proteinExistence type="predicted"/>
<dbReference type="NCBIfam" id="NF033788">
    <property type="entry name" value="HTH_metalloreg"/>
    <property type="match status" value="1"/>
</dbReference>
<dbReference type="InterPro" id="IPR036390">
    <property type="entry name" value="WH_DNA-bd_sf"/>
</dbReference>
<dbReference type="EMBL" id="JAKGAS010000007">
    <property type="protein sequence ID" value="MCF2949159.1"/>
    <property type="molecule type" value="Genomic_DNA"/>
</dbReference>
<sequence>MMDYQPVFRSLADPTRRAILCMLKEQDLCIGDIADHFQMTRPAVAKHLKILNEADLVIIETQGRERINRLNLTQLMSAMDWFNYFDQFWDKQLNHLKQVVEDKVLEDKEQ</sequence>
<dbReference type="PANTHER" id="PTHR38600:SF2">
    <property type="entry name" value="SLL0088 PROTEIN"/>
    <property type="match status" value="1"/>
</dbReference>